<feature type="transmembrane region" description="Helical" evidence="1">
    <location>
        <begin position="21"/>
        <end position="39"/>
    </location>
</feature>
<evidence type="ECO:0000313" key="2">
    <source>
        <dbReference type="EMBL" id="MFC7613980.1"/>
    </source>
</evidence>
<accession>A0ABW2TJS5</accession>
<proteinExistence type="predicted"/>
<keyword evidence="1" id="KW-1133">Transmembrane helix</keyword>
<dbReference type="EMBL" id="JBHTEY010000004">
    <property type="protein sequence ID" value="MFC7613980.1"/>
    <property type="molecule type" value="Genomic_DNA"/>
</dbReference>
<comment type="caution">
    <text evidence="2">The sequence shown here is derived from an EMBL/GenBank/DDBJ whole genome shotgun (WGS) entry which is preliminary data.</text>
</comment>
<feature type="transmembrane region" description="Helical" evidence="1">
    <location>
        <begin position="128"/>
        <end position="149"/>
    </location>
</feature>
<keyword evidence="3" id="KW-1185">Reference proteome</keyword>
<sequence length="238" mass="24714">MNRALALSRFEAILLLRNRTAAGMALAMPLVFGALFAISKPSEDWTVGLTLQLVGALGLSVYVTSTIVLTARRQDLTLKRLRGGESTDNEILAGTLAPLAAVGLVQGVLMTAIALIAGAPAPANPAALLLAIAAGISTGISAGLLTAAITSTPETAQFTTGPYFFATFAGALWTIATPAAEVQPWHLAAPGGAMAELARHGLTAPADARPLWWAVFAALAWTSGAWALGTRVFRWDRR</sequence>
<reference evidence="3" key="1">
    <citation type="journal article" date="2019" name="Int. J. Syst. Evol. Microbiol.">
        <title>The Global Catalogue of Microorganisms (GCM) 10K type strain sequencing project: providing services to taxonomists for standard genome sequencing and annotation.</title>
        <authorList>
            <consortium name="The Broad Institute Genomics Platform"/>
            <consortium name="The Broad Institute Genome Sequencing Center for Infectious Disease"/>
            <person name="Wu L."/>
            <person name="Ma J."/>
        </authorList>
    </citation>
    <scope>NUCLEOTIDE SEQUENCE [LARGE SCALE GENOMIC DNA]</scope>
    <source>
        <strain evidence="3">JCM 17695</strain>
    </source>
</reference>
<feature type="transmembrane region" description="Helical" evidence="1">
    <location>
        <begin position="211"/>
        <end position="233"/>
    </location>
</feature>
<feature type="transmembrane region" description="Helical" evidence="1">
    <location>
        <begin position="91"/>
        <end position="116"/>
    </location>
</feature>
<gene>
    <name evidence="2" type="ORF">ACFQV2_10850</name>
</gene>
<organism evidence="2 3">
    <name type="scientific">Actinokineospora soli</name>
    <dbReference type="NCBI Taxonomy" id="1048753"/>
    <lineage>
        <taxon>Bacteria</taxon>
        <taxon>Bacillati</taxon>
        <taxon>Actinomycetota</taxon>
        <taxon>Actinomycetes</taxon>
        <taxon>Pseudonocardiales</taxon>
        <taxon>Pseudonocardiaceae</taxon>
        <taxon>Actinokineospora</taxon>
    </lineage>
</organism>
<evidence type="ECO:0000256" key="1">
    <source>
        <dbReference type="SAM" id="Phobius"/>
    </source>
</evidence>
<keyword evidence="1" id="KW-0812">Transmembrane</keyword>
<protein>
    <submittedName>
        <fullName evidence="2">ABC transporter permease</fullName>
    </submittedName>
</protein>
<name>A0ABW2TJS5_9PSEU</name>
<feature type="transmembrane region" description="Helical" evidence="1">
    <location>
        <begin position="45"/>
        <end position="70"/>
    </location>
</feature>
<dbReference type="Proteomes" id="UP001596512">
    <property type="component" value="Unassembled WGS sequence"/>
</dbReference>
<keyword evidence="1" id="KW-0472">Membrane</keyword>
<feature type="transmembrane region" description="Helical" evidence="1">
    <location>
        <begin position="161"/>
        <end position="180"/>
    </location>
</feature>
<evidence type="ECO:0000313" key="3">
    <source>
        <dbReference type="Proteomes" id="UP001596512"/>
    </source>
</evidence>